<reference evidence="7 8" key="1">
    <citation type="submission" date="2019-06" db="EMBL/GenBank/DDBJ databases">
        <title>Draft genome of C. phoceense Strain 272.</title>
        <authorList>
            <person name="Pacheco L.G.C."/>
            <person name="Barberis C.M."/>
            <person name="Almuzara M.N."/>
            <person name="Traglia G.M."/>
            <person name="Santos C.S."/>
            <person name="Rocha D.J.P.G."/>
            <person name="Aguiar E.R.G.R."/>
            <person name="Vay C.A."/>
        </authorList>
    </citation>
    <scope>NUCLEOTIDE SEQUENCE [LARGE SCALE GENOMIC DNA]</scope>
    <source>
        <strain evidence="7 8">272</strain>
    </source>
</reference>
<dbReference type="HAMAP" id="MF_00074">
    <property type="entry name" value="16SrRNA_methyltr_G"/>
    <property type="match status" value="1"/>
</dbReference>
<comment type="caution">
    <text evidence="7">The sequence shown here is derived from an EMBL/GenBank/DDBJ whole genome shotgun (WGS) entry which is preliminary data.</text>
</comment>
<name>A0A540R8C5_9CORY</name>
<dbReference type="InterPro" id="IPR029063">
    <property type="entry name" value="SAM-dependent_MTases_sf"/>
</dbReference>
<comment type="similarity">
    <text evidence="6">Belongs to the methyltransferase superfamily. RNA methyltransferase RsmG family.</text>
</comment>
<organism evidence="7 8">
    <name type="scientific">Corynebacterium phoceense</name>
    <dbReference type="NCBI Taxonomy" id="1686286"/>
    <lineage>
        <taxon>Bacteria</taxon>
        <taxon>Bacillati</taxon>
        <taxon>Actinomycetota</taxon>
        <taxon>Actinomycetes</taxon>
        <taxon>Mycobacteriales</taxon>
        <taxon>Corynebacteriaceae</taxon>
        <taxon>Corynebacterium</taxon>
    </lineage>
</organism>
<accession>A0A540R8C5</accession>
<keyword evidence="3 6" id="KW-0489">Methyltransferase</keyword>
<dbReference type="NCBIfam" id="TIGR00138">
    <property type="entry name" value="rsmG_gidB"/>
    <property type="match status" value="1"/>
</dbReference>
<feature type="binding site" evidence="6">
    <location>
        <position position="84"/>
    </location>
    <ligand>
        <name>S-adenosyl-L-methionine</name>
        <dbReference type="ChEBI" id="CHEBI:59789"/>
    </ligand>
</feature>
<dbReference type="EC" id="2.1.1.-" evidence="6"/>
<sequence>MDSSPASDAPLNPAALDRSAIFGERLPLAEKYHESLATDGHVRGFMGPREIPRLWDRHILNCAVIGDVMPEGATVVDVGSGAGLPGIPLAIARPDLKITLIEPLLKRSTYLGEVVELLGLDNVTVIRGRAEEGPIKRAVSGADIVTSRAVAPLGKLAKWSLPLVRKGGEMIAMKGDSVREELERDAADIKKAGGGKATVEKVRGTTIIRVPRVK</sequence>
<dbReference type="AlphaFoldDB" id="A0A540R8C5"/>
<dbReference type="SUPFAM" id="SSF53335">
    <property type="entry name" value="S-adenosyl-L-methionine-dependent methyltransferases"/>
    <property type="match status" value="1"/>
</dbReference>
<evidence type="ECO:0000256" key="5">
    <source>
        <dbReference type="ARBA" id="ARBA00022691"/>
    </source>
</evidence>
<gene>
    <name evidence="6 7" type="primary">rsmG</name>
    <name evidence="7" type="ORF">EJK80_04795</name>
</gene>
<comment type="caution">
    <text evidence="6">Lacks conserved residue(s) required for the propagation of feature annotation.</text>
</comment>
<keyword evidence="2 6" id="KW-0698">rRNA processing</keyword>
<evidence type="ECO:0000256" key="2">
    <source>
        <dbReference type="ARBA" id="ARBA00022552"/>
    </source>
</evidence>
<comment type="subcellular location">
    <subcellularLocation>
        <location evidence="6">Cytoplasm</location>
    </subcellularLocation>
</comment>
<dbReference type="CDD" id="cd02440">
    <property type="entry name" value="AdoMet_MTases"/>
    <property type="match status" value="1"/>
</dbReference>
<feature type="binding site" evidence="6">
    <location>
        <begin position="130"/>
        <end position="131"/>
    </location>
    <ligand>
        <name>S-adenosyl-L-methionine</name>
        <dbReference type="ChEBI" id="CHEBI:59789"/>
    </ligand>
</feature>
<feature type="binding site" evidence="6">
    <location>
        <position position="148"/>
    </location>
    <ligand>
        <name>S-adenosyl-L-methionine</name>
        <dbReference type="ChEBI" id="CHEBI:59789"/>
    </ligand>
</feature>
<dbReference type="STRING" id="1686286.GCA_900092335_00771"/>
<evidence type="ECO:0000313" key="8">
    <source>
        <dbReference type="Proteomes" id="UP000318080"/>
    </source>
</evidence>
<protein>
    <recommendedName>
        <fullName evidence="6">Ribosomal RNA small subunit methyltransferase G</fullName>
        <ecNumber evidence="6">2.1.1.-</ecNumber>
    </recommendedName>
    <alternativeName>
        <fullName evidence="6">16S rRNA 7-methylguanosine methyltransferase</fullName>
        <shortName evidence="6">16S rRNA m7G methyltransferase</shortName>
    </alternativeName>
</protein>
<dbReference type="Pfam" id="PF02527">
    <property type="entry name" value="GidB"/>
    <property type="match status" value="1"/>
</dbReference>
<evidence type="ECO:0000256" key="6">
    <source>
        <dbReference type="HAMAP-Rule" id="MF_00074"/>
    </source>
</evidence>
<keyword evidence="5 6" id="KW-0949">S-adenosyl-L-methionine</keyword>
<dbReference type="GO" id="GO:0070043">
    <property type="term" value="F:rRNA (guanine-N7-)-methyltransferase activity"/>
    <property type="evidence" value="ECO:0007669"/>
    <property type="project" value="UniProtKB-UniRule"/>
</dbReference>
<evidence type="ECO:0000256" key="3">
    <source>
        <dbReference type="ARBA" id="ARBA00022603"/>
    </source>
</evidence>
<evidence type="ECO:0000256" key="4">
    <source>
        <dbReference type="ARBA" id="ARBA00022679"/>
    </source>
</evidence>
<keyword evidence="4 6" id="KW-0808">Transferase</keyword>
<feature type="binding site" evidence="6">
    <location>
        <position position="79"/>
    </location>
    <ligand>
        <name>S-adenosyl-L-methionine</name>
        <dbReference type="ChEBI" id="CHEBI:59789"/>
    </ligand>
</feature>
<dbReference type="PANTHER" id="PTHR31760:SF0">
    <property type="entry name" value="S-ADENOSYL-L-METHIONINE-DEPENDENT METHYLTRANSFERASES SUPERFAMILY PROTEIN"/>
    <property type="match status" value="1"/>
</dbReference>
<dbReference type="Proteomes" id="UP000318080">
    <property type="component" value="Unassembled WGS sequence"/>
</dbReference>
<dbReference type="RefSeq" id="WP_141628732.1">
    <property type="nucleotide sequence ID" value="NZ_VHIR01000005.1"/>
</dbReference>
<dbReference type="InterPro" id="IPR003682">
    <property type="entry name" value="rRNA_ssu_MeTfrase_G"/>
</dbReference>
<dbReference type="GO" id="GO:0005829">
    <property type="term" value="C:cytosol"/>
    <property type="evidence" value="ECO:0007669"/>
    <property type="project" value="TreeGrafter"/>
</dbReference>
<keyword evidence="1 6" id="KW-0963">Cytoplasm</keyword>
<proteinExistence type="inferred from homology"/>
<keyword evidence="8" id="KW-1185">Reference proteome</keyword>
<dbReference type="Gene3D" id="3.40.50.150">
    <property type="entry name" value="Vaccinia Virus protein VP39"/>
    <property type="match status" value="1"/>
</dbReference>
<evidence type="ECO:0000313" key="7">
    <source>
        <dbReference type="EMBL" id="TQE43857.1"/>
    </source>
</evidence>
<dbReference type="PANTHER" id="PTHR31760">
    <property type="entry name" value="S-ADENOSYL-L-METHIONINE-DEPENDENT METHYLTRANSFERASES SUPERFAMILY PROTEIN"/>
    <property type="match status" value="1"/>
</dbReference>
<evidence type="ECO:0000256" key="1">
    <source>
        <dbReference type="ARBA" id="ARBA00022490"/>
    </source>
</evidence>
<comment type="function">
    <text evidence="6">Specifically methylates the N7 position of a guanine in 16S rRNA.</text>
</comment>
<dbReference type="EMBL" id="VHIR01000005">
    <property type="protein sequence ID" value="TQE43857.1"/>
    <property type="molecule type" value="Genomic_DNA"/>
</dbReference>